<evidence type="ECO:0000313" key="2">
    <source>
        <dbReference type="EMBL" id="MXU85021.1"/>
    </source>
</evidence>
<sequence length="84" mass="8973">MSFKHPASGARSVPSTVLLLRSHAQGAQKAKVLLKVLKHAPEASQRKHLPAVRTSSVTIHALTVCLVVLLATRQYVVLIGVAQS</sequence>
<keyword evidence="1" id="KW-0812">Transmembrane</keyword>
<reference evidence="2" key="1">
    <citation type="submission" date="2019-12" db="EMBL/GenBank/DDBJ databases">
        <title>An insight into the sialome of adult female Ixodes ricinus ticks feeding for 6 days.</title>
        <authorList>
            <person name="Perner J."/>
            <person name="Ribeiro J.M.C."/>
        </authorList>
    </citation>
    <scope>NUCLEOTIDE SEQUENCE</scope>
    <source>
        <strain evidence="2">Semi-engorged</strain>
        <tissue evidence="2">Salivary glands</tissue>
    </source>
</reference>
<protein>
    <submittedName>
        <fullName evidence="2">Uncharacterized protein</fullName>
    </submittedName>
</protein>
<name>A0A6B0U3T2_IXORI</name>
<keyword evidence="1" id="KW-1133">Transmembrane helix</keyword>
<feature type="transmembrane region" description="Helical" evidence="1">
    <location>
        <begin position="59"/>
        <end position="82"/>
    </location>
</feature>
<organism evidence="2">
    <name type="scientific">Ixodes ricinus</name>
    <name type="common">Common tick</name>
    <name type="synonym">Acarus ricinus</name>
    <dbReference type="NCBI Taxonomy" id="34613"/>
    <lineage>
        <taxon>Eukaryota</taxon>
        <taxon>Metazoa</taxon>
        <taxon>Ecdysozoa</taxon>
        <taxon>Arthropoda</taxon>
        <taxon>Chelicerata</taxon>
        <taxon>Arachnida</taxon>
        <taxon>Acari</taxon>
        <taxon>Parasitiformes</taxon>
        <taxon>Ixodida</taxon>
        <taxon>Ixodoidea</taxon>
        <taxon>Ixodidae</taxon>
        <taxon>Ixodinae</taxon>
        <taxon>Ixodes</taxon>
    </lineage>
</organism>
<dbReference type="EMBL" id="GIFC01002938">
    <property type="protein sequence ID" value="MXU85021.1"/>
    <property type="molecule type" value="Transcribed_RNA"/>
</dbReference>
<accession>A0A6B0U3T2</accession>
<evidence type="ECO:0000256" key="1">
    <source>
        <dbReference type="SAM" id="Phobius"/>
    </source>
</evidence>
<keyword evidence="1" id="KW-0472">Membrane</keyword>
<dbReference type="AlphaFoldDB" id="A0A6B0U3T2"/>
<proteinExistence type="predicted"/>